<dbReference type="Proteomes" id="UP000186819">
    <property type="component" value="Unassembled WGS sequence"/>
</dbReference>
<dbReference type="NCBIfam" id="TIGR00710">
    <property type="entry name" value="efflux_Bcr_CflA"/>
    <property type="match status" value="1"/>
</dbReference>
<evidence type="ECO:0000256" key="4">
    <source>
        <dbReference type="ARBA" id="ARBA00022475"/>
    </source>
</evidence>
<dbReference type="OrthoDB" id="9814303at2"/>
<keyword evidence="3 8" id="KW-0813">Transport</keyword>
<feature type="transmembrane region" description="Helical" evidence="8">
    <location>
        <begin position="132"/>
        <end position="156"/>
    </location>
</feature>
<feature type="transmembrane region" description="Helical" evidence="8">
    <location>
        <begin position="162"/>
        <end position="182"/>
    </location>
</feature>
<comment type="similarity">
    <text evidence="2 8">Belongs to the major facilitator superfamily. Bcr/CmlA family.</text>
</comment>
<organism evidence="10 11">
    <name type="scientific">Aromatoleum tolulyticum</name>
    <dbReference type="NCBI Taxonomy" id="34027"/>
    <lineage>
        <taxon>Bacteria</taxon>
        <taxon>Pseudomonadati</taxon>
        <taxon>Pseudomonadota</taxon>
        <taxon>Betaproteobacteria</taxon>
        <taxon>Rhodocyclales</taxon>
        <taxon>Rhodocyclaceae</taxon>
        <taxon>Aromatoleum</taxon>
    </lineage>
</organism>
<dbReference type="STRING" id="34027.SAMN05421829_101289"/>
<keyword evidence="6 8" id="KW-1133">Transmembrane helix</keyword>
<accession>A0A1N6NG73</accession>
<feature type="domain" description="Major facilitator superfamily (MFS) profile" evidence="9">
    <location>
        <begin position="8"/>
        <end position="397"/>
    </location>
</feature>
<feature type="transmembrane region" description="Helical" evidence="8">
    <location>
        <begin position="74"/>
        <end position="93"/>
    </location>
</feature>
<evidence type="ECO:0000256" key="7">
    <source>
        <dbReference type="ARBA" id="ARBA00023136"/>
    </source>
</evidence>
<feature type="transmembrane region" description="Helical" evidence="8">
    <location>
        <begin position="99"/>
        <end position="120"/>
    </location>
</feature>
<comment type="caution">
    <text evidence="8">Lacks conserved residue(s) required for the propagation of feature annotation.</text>
</comment>
<evidence type="ECO:0000256" key="6">
    <source>
        <dbReference type="ARBA" id="ARBA00022989"/>
    </source>
</evidence>
<dbReference type="PANTHER" id="PTHR42718">
    <property type="entry name" value="MAJOR FACILITATOR SUPERFAMILY MULTIDRUG TRANSPORTER MFSC"/>
    <property type="match status" value="1"/>
</dbReference>
<evidence type="ECO:0000313" key="10">
    <source>
        <dbReference type="EMBL" id="SIP91105.1"/>
    </source>
</evidence>
<protein>
    <recommendedName>
        <fullName evidence="8">Bcr/CflA family efflux transporter</fullName>
    </recommendedName>
</protein>
<name>A0A1N6NG73_9RHOO</name>
<gene>
    <name evidence="10" type="ORF">SAMN05421829_101289</name>
</gene>
<reference evidence="11" key="1">
    <citation type="submission" date="2017-01" db="EMBL/GenBank/DDBJ databases">
        <authorList>
            <person name="Varghese N."/>
            <person name="Submissions S."/>
        </authorList>
    </citation>
    <scope>NUCLEOTIDE SEQUENCE [LARGE SCALE GENOMIC DNA]</scope>
    <source>
        <strain evidence="11">ATCC 51758</strain>
    </source>
</reference>
<dbReference type="AlphaFoldDB" id="A0A1N6NG73"/>
<evidence type="ECO:0000259" key="9">
    <source>
        <dbReference type="PROSITE" id="PS50850"/>
    </source>
</evidence>
<keyword evidence="5 8" id="KW-0812">Transmembrane</keyword>
<keyword evidence="4" id="KW-1003">Cell membrane</keyword>
<evidence type="ECO:0000313" key="11">
    <source>
        <dbReference type="Proteomes" id="UP000186819"/>
    </source>
</evidence>
<feature type="transmembrane region" description="Helical" evidence="8">
    <location>
        <begin position="370"/>
        <end position="389"/>
    </location>
</feature>
<feature type="transmembrane region" description="Helical" evidence="8">
    <location>
        <begin position="278"/>
        <end position="299"/>
    </location>
</feature>
<comment type="subcellular location">
    <subcellularLocation>
        <location evidence="8">Cell inner membrane</location>
        <topology evidence="8">Multi-pass membrane protein</topology>
    </subcellularLocation>
    <subcellularLocation>
        <location evidence="1">Cell membrane</location>
        <topology evidence="1">Multi-pass membrane protein</topology>
    </subcellularLocation>
</comment>
<sequence>MPATSPWLAFVLAALAAIGPFSIDTYLPAFGAMGAELGATPLEIQQTLTAYMATFAFMVLWHGALADHFGRRHVLIAGSVLFALASLVCALAPSIEWLWVGRALQGMVGGAGMVVGRAVIRDLFDGAHAQRLMSRVMLIFGVAPAIAPIIGGLLLAAAGWRAIFFFLACFGAVLAVLTWRFLPETLLAEHRHPLHPVLLARAYRRVLGSGAFVLLSAAAAFNFNGFFLYVLSAPAFLMQHLGLGAQEFGWLFVPAVVGMSAGSALSERVAGRWHVRRTVVIGMTIMASAALANLLVATLLPPGLPWSVLPIVLYTFGMALSMPSMTLLALELFPSHRGLASSCQSFLQVGINSTIAGVFAPLLWHSPLTLAAGMAGFLTLGGIGFVAWCRRAGGCLR</sequence>
<evidence type="ECO:0000256" key="2">
    <source>
        <dbReference type="ARBA" id="ARBA00006236"/>
    </source>
</evidence>
<dbReference type="InterPro" id="IPR004812">
    <property type="entry name" value="Efflux_drug-R_Bcr/CmlA"/>
</dbReference>
<feature type="transmembrane region" description="Helical" evidence="8">
    <location>
        <begin position="311"/>
        <end position="333"/>
    </location>
</feature>
<dbReference type="Pfam" id="PF07690">
    <property type="entry name" value="MFS_1"/>
    <property type="match status" value="1"/>
</dbReference>
<evidence type="ECO:0000256" key="5">
    <source>
        <dbReference type="ARBA" id="ARBA00022692"/>
    </source>
</evidence>
<evidence type="ECO:0000256" key="1">
    <source>
        <dbReference type="ARBA" id="ARBA00004651"/>
    </source>
</evidence>
<dbReference type="PROSITE" id="PS50850">
    <property type="entry name" value="MFS"/>
    <property type="match status" value="1"/>
</dbReference>
<dbReference type="GO" id="GO:1990961">
    <property type="term" value="P:xenobiotic detoxification by transmembrane export across the plasma membrane"/>
    <property type="evidence" value="ECO:0007669"/>
    <property type="project" value="InterPro"/>
</dbReference>
<dbReference type="RefSeq" id="WP_076600314.1">
    <property type="nucleotide sequence ID" value="NZ_FTMD01000001.1"/>
</dbReference>
<keyword evidence="7 8" id="KW-0472">Membrane</keyword>
<feature type="transmembrane region" description="Helical" evidence="8">
    <location>
        <begin position="248"/>
        <end position="266"/>
    </location>
</feature>
<dbReference type="SUPFAM" id="SSF103473">
    <property type="entry name" value="MFS general substrate transporter"/>
    <property type="match status" value="1"/>
</dbReference>
<feature type="transmembrane region" description="Helical" evidence="8">
    <location>
        <begin position="345"/>
        <end position="364"/>
    </location>
</feature>
<feature type="transmembrane region" description="Helical" evidence="8">
    <location>
        <begin position="44"/>
        <end position="62"/>
    </location>
</feature>
<dbReference type="Gene3D" id="1.20.1720.10">
    <property type="entry name" value="Multidrug resistance protein D"/>
    <property type="match status" value="1"/>
</dbReference>
<dbReference type="InterPro" id="IPR036259">
    <property type="entry name" value="MFS_trans_sf"/>
</dbReference>
<proteinExistence type="inferred from homology"/>
<evidence type="ECO:0000256" key="3">
    <source>
        <dbReference type="ARBA" id="ARBA00022448"/>
    </source>
</evidence>
<dbReference type="EMBL" id="FTMD01000001">
    <property type="protein sequence ID" value="SIP91105.1"/>
    <property type="molecule type" value="Genomic_DNA"/>
</dbReference>
<dbReference type="GO" id="GO:0042910">
    <property type="term" value="F:xenobiotic transmembrane transporter activity"/>
    <property type="evidence" value="ECO:0007669"/>
    <property type="project" value="InterPro"/>
</dbReference>
<dbReference type="CDD" id="cd17320">
    <property type="entry name" value="MFS_MdfA_MDR_like"/>
    <property type="match status" value="1"/>
</dbReference>
<dbReference type="GO" id="GO:0005886">
    <property type="term" value="C:plasma membrane"/>
    <property type="evidence" value="ECO:0007669"/>
    <property type="project" value="UniProtKB-SubCell"/>
</dbReference>
<feature type="transmembrane region" description="Helical" evidence="8">
    <location>
        <begin position="211"/>
        <end position="236"/>
    </location>
</feature>
<dbReference type="PANTHER" id="PTHR42718:SF9">
    <property type="entry name" value="MAJOR FACILITATOR SUPERFAMILY MULTIDRUG TRANSPORTER MFSC"/>
    <property type="match status" value="1"/>
</dbReference>
<keyword evidence="11" id="KW-1185">Reference proteome</keyword>
<dbReference type="InterPro" id="IPR020846">
    <property type="entry name" value="MFS_dom"/>
</dbReference>
<evidence type="ECO:0000256" key="8">
    <source>
        <dbReference type="RuleBase" id="RU365088"/>
    </source>
</evidence>
<dbReference type="InterPro" id="IPR011701">
    <property type="entry name" value="MFS"/>
</dbReference>
<keyword evidence="8" id="KW-0997">Cell inner membrane</keyword>